<keyword evidence="5 7" id="KW-1133">Transmembrane helix</keyword>
<feature type="domain" description="ABC transmembrane type-1" evidence="8">
    <location>
        <begin position="94"/>
        <end position="295"/>
    </location>
</feature>
<evidence type="ECO:0000259" key="8">
    <source>
        <dbReference type="PROSITE" id="PS50928"/>
    </source>
</evidence>
<feature type="transmembrane region" description="Helical" evidence="7">
    <location>
        <begin position="96"/>
        <end position="119"/>
    </location>
</feature>
<name>A0ABS5PUD3_9FIRM</name>
<keyword evidence="2 7" id="KW-0813">Transport</keyword>
<evidence type="ECO:0000313" key="9">
    <source>
        <dbReference type="EMBL" id="MBS7527642.1"/>
    </source>
</evidence>
<dbReference type="RefSeq" id="WP_213237503.1">
    <property type="nucleotide sequence ID" value="NZ_JAHBCL010000023.1"/>
</dbReference>
<keyword evidence="3" id="KW-1003">Cell membrane</keyword>
<feature type="transmembrane region" description="Helical" evidence="7">
    <location>
        <begin position="226"/>
        <end position="252"/>
    </location>
</feature>
<feature type="transmembrane region" description="Helical" evidence="7">
    <location>
        <begin position="173"/>
        <end position="191"/>
    </location>
</feature>
<dbReference type="Pfam" id="PF19300">
    <property type="entry name" value="BPD_transp_1_N"/>
    <property type="match status" value="1"/>
</dbReference>
<evidence type="ECO:0000256" key="5">
    <source>
        <dbReference type="ARBA" id="ARBA00022989"/>
    </source>
</evidence>
<sequence length="306" mass="33915">MFQYILKRIVSLFITLFILASITFFMMHAVPGGPFTTDRKMPPEIEQALMEKYDLHLPLHQQYINYMMDLLRLDLGPSFKNQGEMVGDMIVSRFPVSARVGGIAILLLFLIGIPAGLAAGFKSGTLTDRMIMVISTIGVVIPSFVVATILLYIFAVKLQWLPFYGIQDSKGYILPSVSLAGFSIAYFARLTRSSVLDVMGQDYITMADAKGLRKSTIIFKHVLKNAMIPVVTVLGPSVASLLTGTFVIEKIFGLPGIGRYFVDGISNRDYSVIMGITLFYALFLSVMVLVVDILYVLIDPRIDVKA</sequence>
<evidence type="ECO:0000256" key="4">
    <source>
        <dbReference type="ARBA" id="ARBA00022692"/>
    </source>
</evidence>
<feature type="transmembrane region" description="Helical" evidence="7">
    <location>
        <begin position="12"/>
        <end position="30"/>
    </location>
</feature>
<dbReference type="InterPro" id="IPR035906">
    <property type="entry name" value="MetI-like_sf"/>
</dbReference>
<feature type="transmembrane region" description="Helical" evidence="7">
    <location>
        <begin position="131"/>
        <end position="153"/>
    </location>
</feature>
<evidence type="ECO:0000256" key="7">
    <source>
        <dbReference type="RuleBase" id="RU363032"/>
    </source>
</evidence>
<proteinExistence type="inferred from homology"/>
<protein>
    <submittedName>
        <fullName evidence="9">ABC transporter permease</fullName>
    </submittedName>
</protein>
<comment type="similarity">
    <text evidence="7">Belongs to the binding-protein-dependent transport system permease family.</text>
</comment>
<dbReference type="PANTHER" id="PTHR30465">
    <property type="entry name" value="INNER MEMBRANE ABC TRANSPORTER"/>
    <property type="match status" value="1"/>
</dbReference>
<reference evidence="9 10" key="1">
    <citation type="submission" date="2021-05" db="EMBL/GenBank/DDBJ databases">
        <title>Fusibacter ferrireducens sp. nov., an anaerobic, sulfur- and Fe-reducing bacterium isolated from the mangrove sediment.</title>
        <authorList>
            <person name="Qiu D."/>
        </authorList>
    </citation>
    <scope>NUCLEOTIDE SEQUENCE [LARGE SCALE GENOMIC DNA]</scope>
    <source>
        <strain evidence="9 10">DSM 12116</strain>
    </source>
</reference>
<feature type="transmembrane region" description="Helical" evidence="7">
    <location>
        <begin position="272"/>
        <end position="298"/>
    </location>
</feature>
<dbReference type="PANTHER" id="PTHR30465:SF74">
    <property type="entry name" value="OLIGOPEPTIDE TRANSPORT SYSTEM PERMEASE PROTEIN OPPB"/>
    <property type="match status" value="1"/>
</dbReference>
<evidence type="ECO:0000313" key="10">
    <source>
        <dbReference type="Proteomes" id="UP000746471"/>
    </source>
</evidence>
<dbReference type="InterPro" id="IPR045621">
    <property type="entry name" value="BPD_transp_1_N"/>
</dbReference>
<gene>
    <name evidence="9" type="ORF">KHM83_13230</name>
</gene>
<dbReference type="Gene3D" id="1.10.3720.10">
    <property type="entry name" value="MetI-like"/>
    <property type="match status" value="1"/>
</dbReference>
<evidence type="ECO:0000256" key="2">
    <source>
        <dbReference type="ARBA" id="ARBA00022448"/>
    </source>
</evidence>
<keyword evidence="4 7" id="KW-0812">Transmembrane</keyword>
<evidence type="ECO:0000256" key="1">
    <source>
        <dbReference type="ARBA" id="ARBA00004651"/>
    </source>
</evidence>
<comment type="caution">
    <text evidence="9">The sequence shown here is derived from an EMBL/GenBank/DDBJ whole genome shotgun (WGS) entry which is preliminary data.</text>
</comment>
<accession>A0ABS5PUD3</accession>
<evidence type="ECO:0000256" key="6">
    <source>
        <dbReference type="ARBA" id="ARBA00023136"/>
    </source>
</evidence>
<dbReference type="CDD" id="cd06261">
    <property type="entry name" value="TM_PBP2"/>
    <property type="match status" value="1"/>
</dbReference>
<dbReference type="Pfam" id="PF00528">
    <property type="entry name" value="BPD_transp_1"/>
    <property type="match status" value="1"/>
</dbReference>
<dbReference type="SUPFAM" id="SSF161098">
    <property type="entry name" value="MetI-like"/>
    <property type="match status" value="1"/>
</dbReference>
<dbReference type="PROSITE" id="PS50928">
    <property type="entry name" value="ABC_TM1"/>
    <property type="match status" value="1"/>
</dbReference>
<keyword evidence="6 7" id="KW-0472">Membrane</keyword>
<dbReference type="InterPro" id="IPR000515">
    <property type="entry name" value="MetI-like"/>
</dbReference>
<organism evidence="9 10">
    <name type="scientific">Fusibacter paucivorans</name>
    <dbReference type="NCBI Taxonomy" id="76009"/>
    <lineage>
        <taxon>Bacteria</taxon>
        <taxon>Bacillati</taxon>
        <taxon>Bacillota</taxon>
        <taxon>Clostridia</taxon>
        <taxon>Eubacteriales</taxon>
        <taxon>Eubacteriales Family XII. Incertae Sedis</taxon>
        <taxon>Fusibacter</taxon>
    </lineage>
</organism>
<keyword evidence="10" id="KW-1185">Reference proteome</keyword>
<dbReference type="EMBL" id="JAHBCL010000023">
    <property type="protein sequence ID" value="MBS7527642.1"/>
    <property type="molecule type" value="Genomic_DNA"/>
</dbReference>
<dbReference type="Proteomes" id="UP000746471">
    <property type="component" value="Unassembled WGS sequence"/>
</dbReference>
<evidence type="ECO:0000256" key="3">
    <source>
        <dbReference type="ARBA" id="ARBA00022475"/>
    </source>
</evidence>
<comment type="subcellular location">
    <subcellularLocation>
        <location evidence="1 7">Cell membrane</location>
        <topology evidence="1 7">Multi-pass membrane protein</topology>
    </subcellularLocation>
</comment>